<dbReference type="EMBL" id="BTSX01000001">
    <property type="protein sequence ID" value="GMS80699.1"/>
    <property type="molecule type" value="Genomic_DNA"/>
</dbReference>
<gene>
    <name evidence="3" type="ORF">PENTCL1PPCAC_2874</name>
</gene>
<feature type="signal peptide" evidence="1">
    <location>
        <begin position="1"/>
        <end position="20"/>
    </location>
</feature>
<evidence type="ECO:0000313" key="3">
    <source>
        <dbReference type="EMBL" id="GMS80699.1"/>
    </source>
</evidence>
<name>A0AAV5SH22_9BILA</name>
<accession>A0AAV5SH22</accession>
<dbReference type="InterPro" id="IPR029058">
    <property type="entry name" value="AB_hydrolase_fold"/>
</dbReference>
<reference evidence="3" key="1">
    <citation type="submission" date="2023-10" db="EMBL/GenBank/DDBJ databases">
        <title>Genome assembly of Pristionchus species.</title>
        <authorList>
            <person name="Yoshida K."/>
            <person name="Sommer R.J."/>
        </authorList>
    </citation>
    <scope>NUCLEOTIDE SEQUENCE</scope>
    <source>
        <strain evidence="3">RS0144</strain>
    </source>
</reference>
<feature type="chain" id="PRO_5043517875" description="Fungal lipase-type domain-containing protein" evidence="1">
    <location>
        <begin position="21"/>
        <end position="294"/>
    </location>
</feature>
<organism evidence="3 4">
    <name type="scientific">Pristionchus entomophagus</name>
    <dbReference type="NCBI Taxonomy" id="358040"/>
    <lineage>
        <taxon>Eukaryota</taxon>
        <taxon>Metazoa</taxon>
        <taxon>Ecdysozoa</taxon>
        <taxon>Nematoda</taxon>
        <taxon>Chromadorea</taxon>
        <taxon>Rhabditida</taxon>
        <taxon>Rhabditina</taxon>
        <taxon>Diplogasteromorpha</taxon>
        <taxon>Diplogasteroidea</taxon>
        <taxon>Neodiplogasteridae</taxon>
        <taxon>Pristionchus</taxon>
    </lineage>
</organism>
<dbReference type="SUPFAM" id="SSF53474">
    <property type="entry name" value="alpha/beta-Hydrolases"/>
    <property type="match status" value="1"/>
</dbReference>
<evidence type="ECO:0000259" key="2">
    <source>
        <dbReference type="Pfam" id="PF01764"/>
    </source>
</evidence>
<dbReference type="GO" id="GO:0006629">
    <property type="term" value="P:lipid metabolic process"/>
    <property type="evidence" value="ECO:0007669"/>
    <property type="project" value="InterPro"/>
</dbReference>
<dbReference type="Gene3D" id="3.40.50.1820">
    <property type="entry name" value="alpha/beta hydrolase"/>
    <property type="match status" value="1"/>
</dbReference>
<dbReference type="InterPro" id="IPR002921">
    <property type="entry name" value="Fungal_lipase-type"/>
</dbReference>
<dbReference type="PANTHER" id="PTHR45908:SF11">
    <property type="entry name" value="FUNGAL LIPASE-LIKE DOMAIN-CONTAINING PROTEIN"/>
    <property type="match status" value="1"/>
</dbReference>
<proteinExistence type="predicted"/>
<dbReference type="Proteomes" id="UP001432027">
    <property type="component" value="Unassembled WGS sequence"/>
</dbReference>
<keyword evidence="1" id="KW-0732">Signal</keyword>
<dbReference type="Pfam" id="PF01764">
    <property type="entry name" value="Lipase_3"/>
    <property type="match status" value="1"/>
</dbReference>
<comment type="caution">
    <text evidence="3">The sequence shown here is derived from an EMBL/GenBank/DDBJ whole genome shotgun (WGS) entry which is preliminary data.</text>
</comment>
<feature type="non-terminal residue" evidence="3">
    <location>
        <position position="1"/>
    </location>
</feature>
<feature type="domain" description="Fungal lipase-type" evidence="2">
    <location>
        <begin position="90"/>
        <end position="226"/>
    </location>
</feature>
<protein>
    <recommendedName>
        <fullName evidence="2">Fungal lipase-type domain-containing protein</fullName>
    </recommendedName>
</protein>
<dbReference type="CDD" id="cd00519">
    <property type="entry name" value="Lipase_3"/>
    <property type="match status" value="1"/>
</dbReference>
<dbReference type="AlphaFoldDB" id="A0AAV5SH22"/>
<sequence length="294" mass="32630">VSIMIGPLLLLLAFSSTAVAAGYDDSRARNVFLPLAAAAYGEIAERQQCLDKHMPGAKLSLHVYVPCDPIATDSCSGFTYIDEGRKSIGLVFRGTNSDEQLQYEVTQLITEPPVPFKDGGMVGPYFNTAFEAIWSTGGLGEDLQRLSKAHPDYTLYITGHSLGAALSTMGAIRVTKNKIHPVENIVFYNFGEPRTGDKKFANLLDSLLQGYRIVHNKDIIPHTPFNSMGYQHHRTEVFYENDMTPGSSYVVCQGQEDPNCSDKFTDGLVFDPDHFHYFDIHVERYGRNGCTTDK</sequence>
<dbReference type="PANTHER" id="PTHR45908">
    <property type="entry name" value="PROTEIN CBG11750-RELATED"/>
    <property type="match status" value="1"/>
</dbReference>
<evidence type="ECO:0000256" key="1">
    <source>
        <dbReference type="SAM" id="SignalP"/>
    </source>
</evidence>
<evidence type="ECO:0000313" key="4">
    <source>
        <dbReference type="Proteomes" id="UP001432027"/>
    </source>
</evidence>
<keyword evidence="4" id="KW-1185">Reference proteome</keyword>